<gene>
    <name evidence="1" type="ORF">PV328_011951</name>
</gene>
<dbReference type="PANTHER" id="PTHR37162:SF1">
    <property type="entry name" value="BED-TYPE DOMAIN-CONTAINING PROTEIN"/>
    <property type="match status" value="1"/>
</dbReference>
<dbReference type="PANTHER" id="PTHR37162">
    <property type="entry name" value="HAT FAMILY DIMERISATION DOMAINCONTAINING PROTEIN-RELATED"/>
    <property type="match status" value="1"/>
</dbReference>
<keyword evidence="2" id="KW-1185">Reference proteome</keyword>
<dbReference type="Proteomes" id="UP001168990">
    <property type="component" value="Unassembled WGS sequence"/>
</dbReference>
<proteinExistence type="predicted"/>
<evidence type="ECO:0000313" key="1">
    <source>
        <dbReference type="EMBL" id="KAK0157056.1"/>
    </source>
</evidence>
<accession>A0AA39C343</accession>
<comment type="caution">
    <text evidence="1">The sequence shown here is derived from an EMBL/GenBank/DDBJ whole genome shotgun (WGS) entry which is preliminary data.</text>
</comment>
<reference evidence="1" key="2">
    <citation type="submission" date="2023-03" db="EMBL/GenBank/DDBJ databases">
        <authorList>
            <person name="Inwood S.N."/>
            <person name="Skelly J.G."/>
            <person name="Guhlin J."/>
            <person name="Harrop T.W.R."/>
            <person name="Goldson S.G."/>
            <person name="Dearden P.K."/>
        </authorList>
    </citation>
    <scope>NUCLEOTIDE SEQUENCE</scope>
    <source>
        <strain evidence="1">Irish</strain>
        <tissue evidence="1">Whole body</tissue>
    </source>
</reference>
<dbReference type="AlphaFoldDB" id="A0AA39C343"/>
<sequence length="380" mass="42576">MASPMEIGSSSMDDKKKTTNRNVFNNTWLRNKLFKNWLRPTSNENKAFSSFCGIEMACKKSILIAHAKSQKHNKNSRIVDPTLPSASDDESYLIEEKEAKENIQKAVIEIAAYIATNNMPISSVDGLVALINRFSVMKGVPGNLGVTRKKCSNIINNVLGEKQSQDLSQNLNNNKFSVLVDESTTTAGNKLLRILVKYVAPNRELITELFELVNLDASDCSASKLYEAFESSFKKRNVPLTNIVATASDNTAVMVGKHNSFVTHLRKSIEQKTKSAIDIYDGFTNDEFRSYLLFLEFSLDIFNKFNALFQSRETQIHIIAERSEWILKQMAMCFLKPDAMNNITINSMAPDNILPTLSIKVVKFMGTTPFHAMDMAGAVN</sequence>
<evidence type="ECO:0008006" key="3">
    <source>
        <dbReference type="Google" id="ProtNLM"/>
    </source>
</evidence>
<organism evidence="1 2">
    <name type="scientific">Microctonus aethiopoides</name>
    <dbReference type="NCBI Taxonomy" id="144406"/>
    <lineage>
        <taxon>Eukaryota</taxon>
        <taxon>Metazoa</taxon>
        <taxon>Ecdysozoa</taxon>
        <taxon>Arthropoda</taxon>
        <taxon>Hexapoda</taxon>
        <taxon>Insecta</taxon>
        <taxon>Pterygota</taxon>
        <taxon>Neoptera</taxon>
        <taxon>Endopterygota</taxon>
        <taxon>Hymenoptera</taxon>
        <taxon>Apocrita</taxon>
        <taxon>Ichneumonoidea</taxon>
        <taxon>Braconidae</taxon>
        <taxon>Euphorinae</taxon>
        <taxon>Microctonus</taxon>
    </lineage>
</organism>
<feature type="non-terminal residue" evidence="1">
    <location>
        <position position="1"/>
    </location>
</feature>
<name>A0AA39C343_9HYME</name>
<protein>
    <recommendedName>
        <fullName evidence="3">DUF4371 domain-containing protein</fullName>
    </recommendedName>
</protein>
<evidence type="ECO:0000313" key="2">
    <source>
        <dbReference type="Proteomes" id="UP001168990"/>
    </source>
</evidence>
<reference evidence="1" key="1">
    <citation type="journal article" date="2023" name="bioRxiv">
        <title>Scaffold-level genome assemblies of two parasitoid biocontrol wasps reveal the parthenogenesis mechanism and an associated novel virus.</title>
        <authorList>
            <person name="Inwood S."/>
            <person name="Skelly J."/>
            <person name="Guhlin J."/>
            <person name="Harrop T."/>
            <person name="Goldson S."/>
            <person name="Dearden P."/>
        </authorList>
    </citation>
    <scope>NUCLEOTIDE SEQUENCE</scope>
    <source>
        <strain evidence="1">Irish</strain>
        <tissue evidence="1">Whole body</tissue>
    </source>
</reference>
<dbReference type="EMBL" id="JAQQBS010001651">
    <property type="protein sequence ID" value="KAK0157056.1"/>
    <property type="molecule type" value="Genomic_DNA"/>
</dbReference>